<dbReference type="OrthoDB" id="420606at2759"/>
<sequence>MNWFLSTFLQKKGLPTLGGMLVTFYVGTKLMFHISDAMKSFHGSLADDTKIYSCPTEQKQHIAANAHLDCYTFSMLEEVFRQ</sequence>
<keyword evidence="1" id="KW-0472">Membrane</keyword>
<accession>A0A9Q1QTA8</accession>
<dbReference type="Proteomes" id="UP001152561">
    <property type="component" value="Unassembled WGS sequence"/>
</dbReference>
<organism evidence="2 3">
    <name type="scientific">Anisodus acutangulus</name>
    <dbReference type="NCBI Taxonomy" id="402998"/>
    <lineage>
        <taxon>Eukaryota</taxon>
        <taxon>Viridiplantae</taxon>
        <taxon>Streptophyta</taxon>
        <taxon>Embryophyta</taxon>
        <taxon>Tracheophyta</taxon>
        <taxon>Spermatophyta</taxon>
        <taxon>Magnoliopsida</taxon>
        <taxon>eudicotyledons</taxon>
        <taxon>Gunneridae</taxon>
        <taxon>Pentapetalae</taxon>
        <taxon>asterids</taxon>
        <taxon>lamiids</taxon>
        <taxon>Solanales</taxon>
        <taxon>Solanaceae</taxon>
        <taxon>Solanoideae</taxon>
        <taxon>Hyoscyameae</taxon>
        <taxon>Anisodus</taxon>
    </lineage>
</organism>
<comment type="caution">
    <text evidence="2">The sequence shown here is derived from an EMBL/GenBank/DDBJ whole genome shotgun (WGS) entry which is preliminary data.</text>
</comment>
<protein>
    <submittedName>
        <fullName evidence="2">Uncharacterized protein</fullName>
    </submittedName>
</protein>
<gene>
    <name evidence="2" type="ORF">K7X08_028949</name>
</gene>
<dbReference type="EMBL" id="JAJAGQ010000024">
    <property type="protein sequence ID" value="KAJ8526472.1"/>
    <property type="molecule type" value="Genomic_DNA"/>
</dbReference>
<feature type="transmembrane region" description="Helical" evidence="1">
    <location>
        <begin position="12"/>
        <end position="32"/>
    </location>
</feature>
<evidence type="ECO:0000256" key="1">
    <source>
        <dbReference type="SAM" id="Phobius"/>
    </source>
</evidence>
<keyword evidence="3" id="KW-1185">Reference proteome</keyword>
<keyword evidence="1" id="KW-0812">Transmembrane</keyword>
<keyword evidence="1" id="KW-1133">Transmembrane helix</keyword>
<evidence type="ECO:0000313" key="2">
    <source>
        <dbReference type="EMBL" id="KAJ8526472.1"/>
    </source>
</evidence>
<dbReference type="AlphaFoldDB" id="A0A9Q1QTA8"/>
<proteinExistence type="predicted"/>
<name>A0A9Q1QTA8_9SOLA</name>
<reference evidence="3" key="1">
    <citation type="journal article" date="2023" name="Proc. Natl. Acad. Sci. U.S.A.">
        <title>Genomic and structural basis for evolution of tropane alkaloid biosynthesis.</title>
        <authorList>
            <person name="Wanga Y.-J."/>
            <person name="Taina T."/>
            <person name="Yua J.-Y."/>
            <person name="Lia J."/>
            <person name="Xua B."/>
            <person name="Chenc J."/>
            <person name="D'Auriad J.C."/>
            <person name="Huanga J.-P."/>
            <person name="Huanga S.-X."/>
        </authorList>
    </citation>
    <scope>NUCLEOTIDE SEQUENCE [LARGE SCALE GENOMIC DNA]</scope>
    <source>
        <strain evidence="3">cv. KIB-2019</strain>
    </source>
</reference>
<evidence type="ECO:0000313" key="3">
    <source>
        <dbReference type="Proteomes" id="UP001152561"/>
    </source>
</evidence>